<feature type="transmembrane region" description="Helical" evidence="8">
    <location>
        <begin position="80"/>
        <end position="100"/>
    </location>
</feature>
<evidence type="ECO:0000256" key="5">
    <source>
        <dbReference type="ARBA" id="ARBA00022989"/>
    </source>
</evidence>
<gene>
    <name evidence="10" type="ORF">MTO99_00595</name>
</gene>
<dbReference type="Proteomes" id="UP000832097">
    <property type="component" value="Chromosome"/>
</dbReference>
<feature type="transmembrane region" description="Helical" evidence="8">
    <location>
        <begin position="42"/>
        <end position="68"/>
    </location>
</feature>
<dbReference type="InterPro" id="IPR003362">
    <property type="entry name" value="Bact_transf"/>
</dbReference>
<feature type="transmembrane region" description="Helical" evidence="8">
    <location>
        <begin position="333"/>
        <end position="356"/>
    </location>
</feature>
<keyword evidence="11" id="KW-1185">Reference proteome</keyword>
<evidence type="ECO:0000256" key="1">
    <source>
        <dbReference type="ARBA" id="ARBA00004141"/>
    </source>
</evidence>
<evidence type="ECO:0000256" key="6">
    <source>
        <dbReference type="ARBA" id="ARBA00023136"/>
    </source>
</evidence>
<comment type="similarity">
    <text evidence="2">Belongs to the bacterial sugar transferase family.</text>
</comment>
<evidence type="ECO:0000256" key="3">
    <source>
        <dbReference type="ARBA" id="ARBA00022679"/>
    </source>
</evidence>
<comment type="subcellular location">
    <subcellularLocation>
        <location evidence="1">Membrane</location>
        <topology evidence="1">Multi-pass membrane protein</topology>
    </subcellularLocation>
</comment>
<feature type="transmembrane region" description="Helical" evidence="8">
    <location>
        <begin position="144"/>
        <end position="163"/>
    </location>
</feature>
<dbReference type="NCBIfam" id="TIGR03025">
    <property type="entry name" value="EPS_sugtrans"/>
    <property type="match status" value="1"/>
</dbReference>
<evidence type="ECO:0000313" key="11">
    <source>
        <dbReference type="Proteomes" id="UP000832097"/>
    </source>
</evidence>
<keyword evidence="6 8" id="KW-0472">Membrane</keyword>
<feature type="compositionally biased region" description="Basic residues" evidence="7">
    <location>
        <begin position="15"/>
        <end position="24"/>
    </location>
</feature>
<organism evidence="10 11">
    <name type="scientific">Agromyces larvae</name>
    <dbReference type="NCBI Taxonomy" id="2929802"/>
    <lineage>
        <taxon>Bacteria</taxon>
        <taxon>Bacillati</taxon>
        <taxon>Actinomycetota</taxon>
        <taxon>Actinomycetes</taxon>
        <taxon>Micrococcales</taxon>
        <taxon>Microbacteriaceae</taxon>
        <taxon>Agromyces</taxon>
    </lineage>
</organism>
<feature type="region of interest" description="Disordered" evidence="7">
    <location>
        <begin position="1"/>
        <end position="24"/>
    </location>
</feature>
<keyword evidence="3 10" id="KW-0808">Transferase</keyword>
<protein>
    <submittedName>
        <fullName evidence="10">Sugar transferase</fullName>
    </submittedName>
</protein>
<feature type="transmembrane region" description="Helical" evidence="8">
    <location>
        <begin position="121"/>
        <end position="138"/>
    </location>
</feature>
<dbReference type="Pfam" id="PF02397">
    <property type="entry name" value="Bac_transf"/>
    <property type="match status" value="1"/>
</dbReference>
<dbReference type="Pfam" id="PF13727">
    <property type="entry name" value="CoA_binding_3"/>
    <property type="match status" value="1"/>
</dbReference>
<dbReference type="GO" id="GO:0016740">
    <property type="term" value="F:transferase activity"/>
    <property type="evidence" value="ECO:0007669"/>
    <property type="project" value="UniProtKB-KW"/>
</dbReference>
<accession>A0ABY4BYU2</accession>
<name>A0ABY4BYU2_9MICO</name>
<dbReference type="PANTHER" id="PTHR30576:SF10">
    <property type="entry name" value="SLL5057 PROTEIN"/>
    <property type="match status" value="1"/>
</dbReference>
<keyword evidence="5 8" id="KW-1133">Transmembrane helix</keyword>
<dbReference type="RefSeq" id="WP_243556060.1">
    <property type="nucleotide sequence ID" value="NZ_CP094528.1"/>
</dbReference>
<dbReference type="InterPro" id="IPR017475">
    <property type="entry name" value="EPS_sugar_tfrase"/>
</dbReference>
<evidence type="ECO:0000256" key="8">
    <source>
        <dbReference type="SAM" id="Phobius"/>
    </source>
</evidence>
<evidence type="ECO:0000256" key="2">
    <source>
        <dbReference type="ARBA" id="ARBA00006464"/>
    </source>
</evidence>
<proteinExistence type="inferred from homology"/>
<evidence type="ECO:0000259" key="9">
    <source>
        <dbReference type="Pfam" id="PF02397"/>
    </source>
</evidence>
<evidence type="ECO:0000256" key="4">
    <source>
        <dbReference type="ARBA" id="ARBA00022692"/>
    </source>
</evidence>
<sequence length="522" mass="56926">MSETTLSAAVQPPHTPKRAPHRHPLRTDVAYQPRSLAWPRKLASAITATDAVTIAVSLVVAQIARFGIEAVGLGARRIDIAYAIAGLGIGVLWMAALSALRSRERRIIGVGVAEYQRVANATLIAFGAVAIFAYLSGIDLARGYLGVALPVGLALLLIGRVLWRQALQALRRGGRCLTGAIVVGSTIDVERVVDALHRNLRAGYRPIAIALTDGDGDSVAHGDPVADRTARHETSARMRALPQIARDDLVEVSKRTRTRAVMIAGDLPGGRGAIRALGWDLENSKVELILVSRLTDVAGPRIHLRPVEGLPMVHVDLPQYSGFAHSVKRGLDLVLAGLALLLLAPLFAALAVAVRLDSEGPVLFRQQRVGAHGARFTMLKFRSMVVDAEALRDRIAADRDDGNGVLFKLRDDPRVTRVGRVLRAYSLDELPQLWNVLKGDMSLVGPRPPLPDEVERYEHRDGRRLLIKPGITGLWQVSGRSDLSWDESVKLDLYYVENWSVTSDLLILLRTVRAVLRRDGAY</sequence>
<dbReference type="EMBL" id="CP094528">
    <property type="protein sequence ID" value="UOE44328.1"/>
    <property type="molecule type" value="Genomic_DNA"/>
</dbReference>
<keyword evidence="4 8" id="KW-0812">Transmembrane</keyword>
<reference evidence="10 11" key="1">
    <citation type="submission" date="2022-03" db="EMBL/GenBank/DDBJ databases">
        <title>Mucilaginibacter sp. isolated from the gut of Protaetia brevitarsis seulensis larvae.</title>
        <authorList>
            <person name="Won M."/>
            <person name="Kim S.-J."/>
            <person name="Kwon S.-W."/>
        </authorList>
    </citation>
    <scope>NUCLEOTIDE SEQUENCE [LARGE SCALE GENOMIC DNA]</scope>
    <source>
        <strain evidence="10 11">CFWR-12</strain>
    </source>
</reference>
<evidence type="ECO:0000256" key="7">
    <source>
        <dbReference type="SAM" id="MobiDB-lite"/>
    </source>
</evidence>
<dbReference type="PANTHER" id="PTHR30576">
    <property type="entry name" value="COLANIC BIOSYNTHESIS UDP-GLUCOSE LIPID CARRIER TRANSFERASE"/>
    <property type="match status" value="1"/>
</dbReference>
<feature type="domain" description="Bacterial sugar transferase" evidence="9">
    <location>
        <begin position="328"/>
        <end position="516"/>
    </location>
</feature>
<evidence type="ECO:0000313" key="10">
    <source>
        <dbReference type="EMBL" id="UOE44328.1"/>
    </source>
</evidence>